<comment type="caution">
    <text evidence="1">The sequence shown here is derived from an EMBL/GenBank/DDBJ whole genome shotgun (WGS) entry which is preliminary data.</text>
</comment>
<proteinExistence type="predicted"/>
<dbReference type="SUPFAM" id="SSF55298">
    <property type="entry name" value="YjgF-like"/>
    <property type="match status" value="1"/>
</dbReference>
<dbReference type="InterPro" id="IPR006175">
    <property type="entry name" value="YjgF/YER057c/UK114"/>
</dbReference>
<evidence type="ECO:0000313" key="2">
    <source>
        <dbReference type="Proteomes" id="UP000285324"/>
    </source>
</evidence>
<organism evidence="1 2">
    <name type="scientific">Alcaligenes xylosoxydans xylosoxydans</name>
    <name type="common">Achromobacter xylosoxidans</name>
    <dbReference type="NCBI Taxonomy" id="85698"/>
    <lineage>
        <taxon>Bacteria</taxon>
        <taxon>Pseudomonadati</taxon>
        <taxon>Pseudomonadota</taxon>
        <taxon>Betaproteobacteria</taxon>
        <taxon>Burkholderiales</taxon>
        <taxon>Alcaligenaceae</taxon>
        <taxon>Achromobacter</taxon>
    </lineage>
</organism>
<dbReference type="RefSeq" id="WP_118931292.1">
    <property type="nucleotide sequence ID" value="NZ_CP061008.1"/>
</dbReference>
<dbReference type="EMBL" id="QVXO01000001">
    <property type="protein sequence ID" value="RPJ93667.1"/>
    <property type="molecule type" value="Genomic_DNA"/>
</dbReference>
<dbReference type="OrthoDB" id="9809792at2"/>
<dbReference type="InterPro" id="IPR035959">
    <property type="entry name" value="RutC-like_sf"/>
</dbReference>
<reference evidence="1 2" key="1">
    <citation type="submission" date="2018-08" db="EMBL/GenBank/DDBJ databases">
        <title>Achromobacter xylosoxidans Genome sequencing and assembly.</title>
        <authorList>
            <person name="Wang R."/>
            <person name="Rensing C."/>
            <person name="Li Y."/>
        </authorList>
    </citation>
    <scope>NUCLEOTIDE SEQUENCE [LARGE SCALE GENOMIC DNA]</scope>
    <source>
        <strain evidence="1 2">GD003A</strain>
    </source>
</reference>
<protein>
    <submittedName>
        <fullName evidence="1">RidA family protein</fullName>
    </submittedName>
</protein>
<dbReference type="AlphaFoldDB" id="A0A424WKP4"/>
<dbReference type="GO" id="GO:0019239">
    <property type="term" value="F:deaminase activity"/>
    <property type="evidence" value="ECO:0007669"/>
    <property type="project" value="TreeGrafter"/>
</dbReference>
<dbReference type="GO" id="GO:0005829">
    <property type="term" value="C:cytosol"/>
    <property type="evidence" value="ECO:0007669"/>
    <property type="project" value="TreeGrafter"/>
</dbReference>
<name>A0A424WKP4_ALCXX</name>
<dbReference type="Proteomes" id="UP000285324">
    <property type="component" value="Unassembled WGS sequence"/>
</dbReference>
<dbReference type="Pfam" id="PF01042">
    <property type="entry name" value="Ribonuc_L-PSP"/>
    <property type="match status" value="1"/>
</dbReference>
<dbReference type="PANTHER" id="PTHR11803:SF44">
    <property type="entry name" value="RUTC FAMILY PROTEIN YJGH"/>
    <property type="match status" value="1"/>
</dbReference>
<evidence type="ECO:0000313" key="1">
    <source>
        <dbReference type="EMBL" id="RPJ93667.1"/>
    </source>
</evidence>
<accession>A0A424WKP4</accession>
<dbReference type="Gene3D" id="3.30.1330.40">
    <property type="entry name" value="RutC-like"/>
    <property type="match status" value="1"/>
</dbReference>
<dbReference type="CDD" id="cd02198">
    <property type="entry name" value="YjgH_like"/>
    <property type="match status" value="1"/>
</dbReference>
<dbReference type="PANTHER" id="PTHR11803">
    <property type="entry name" value="2-IMINOBUTANOATE/2-IMINOPROPANOATE DEAMINASE RIDA"/>
    <property type="match status" value="1"/>
</dbReference>
<sequence length="139" mass="14943">MSKIERLRLPDDDPVFGGNRIFDLFQYSPAVTANGLVFIAGQIGLRADGSLPESAVEQADLAFQRIAAVLGHLGLDFTDAVELVSYHVDVGADLAGFRAVKEKYIRSDFPAWTILGVAALARPGLAVEIKMVAAVRDSK</sequence>
<dbReference type="InterPro" id="IPR038743">
    <property type="entry name" value="YjgH-like"/>
</dbReference>
<gene>
    <name evidence="1" type="ORF">DY367_00135</name>
</gene>